<organism evidence="2 3">
    <name type="scientific">Metabacillus halosaccharovorans</name>
    <dbReference type="NCBI Taxonomy" id="930124"/>
    <lineage>
        <taxon>Bacteria</taxon>
        <taxon>Bacillati</taxon>
        <taxon>Bacillota</taxon>
        <taxon>Bacilli</taxon>
        <taxon>Bacillales</taxon>
        <taxon>Bacillaceae</taxon>
        <taxon>Metabacillus</taxon>
    </lineage>
</organism>
<feature type="transmembrane region" description="Helical" evidence="1">
    <location>
        <begin position="20"/>
        <end position="40"/>
    </location>
</feature>
<keyword evidence="3" id="KW-1185">Reference proteome</keyword>
<comment type="caution">
    <text evidence="2">The sequence shown here is derived from an EMBL/GenBank/DDBJ whole genome shotgun (WGS) entry which is preliminary data.</text>
</comment>
<keyword evidence="1" id="KW-0812">Transmembrane</keyword>
<accession>A0ABT3DAW3</accession>
<dbReference type="RefSeq" id="WP_264141192.1">
    <property type="nucleotide sequence ID" value="NZ_JAOYEY010000013.1"/>
</dbReference>
<keyword evidence="1" id="KW-1133">Transmembrane helix</keyword>
<sequence>MNHKALRKQVFFVKRSVKVLLAVPFVFVTICILFLFYVFVGQKYIYAKKYANELLEFKLPEQTEVIEQDFDYGVLYGGGPWGSGGYPTVVAYKKIVTKLSEKEIYKHYQSKEFEIYFNGTEELKRNSSNQIWYEGIMKDKDSLSIEQNNEEPIEVIIQYRTEFSYPLFIDLY</sequence>
<protein>
    <submittedName>
        <fullName evidence="2">Uncharacterized protein</fullName>
    </submittedName>
</protein>
<evidence type="ECO:0000313" key="3">
    <source>
        <dbReference type="Proteomes" id="UP001526147"/>
    </source>
</evidence>
<dbReference type="Proteomes" id="UP001526147">
    <property type="component" value="Unassembled WGS sequence"/>
</dbReference>
<gene>
    <name evidence="2" type="ORF">OIH86_00715</name>
</gene>
<evidence type="ECO:0000313" key="2">
    <source>
        <dbReference type="EMBL" id="MCV9884194.1"/>
    </source>
</evidence>
<name>A0ABT3DAW3_9BACI</name>
<proteinExistence type="predicted"/>
<reference evidence="2 3" key="1">
    <citation type="submission" date="2022-10" db="EMBL/GenBank/DDBJ databases">
        <title>Draft genome assembly of moderately radiation resistant bacterium Metabacillus halosaccharovorans.</title>
        <authorList>
            <person name="Pal S."/>
            <person name="Gopinathan A."/>
        </authorList>
    </citation>
    <scope>NUCLEOTIDE SEQUENCE [LARGE SCALE GENOMIC DNA]</scope>
    <source>
        <strain evidence="2 3">VITHBRA001</strain>
    </source>
</reference>
<evidence type="ECO:0000256" key="1">
    <source>
        <dbReference type="SAM" id="Phobius"/>
    </source>
</evidence>
<dbReference type="EMBL" id="JAOYEY010000013">
    <property type="protein sequence ID" value="MCV9884194.1"/>
    <property type="molecule type" value="Genomic_DNA"/>
</dbReference>
<keyword evidence="1" id="KW-0472">Membrane</keyword>